<dbReference type="Ensembl" id="ENSLLET00000014732.1">
    <property type="protein sequence ID" value="ENSLLEP00000014171.1"/>
    <property type="gene ID" value="ENSLLEG00000008997.1"/>
</dbReference>
<keyword evidence="4" id="KW-1185">Reference proteome</keyword>
<organism evidence="3 4">
    <name type="scientific">Leptobrachium leishanense</name>
    <name type="common">Leishan spiny toad</name>
    <dbReference type="NCBI Taxonomy" id="445787"/>
    <lineage>
        <taxon>Eukaryota</taxon>
        <taxon>Metazoa</taxon>
        <taxon>Chordata</taxon>
        <taxon>Craniata</taxon>
        <taxon>Vertebrata</taxon>
        <taxon>Euteleostomi</taxon>
        <taxon>Amphibia</taxon>
        <taxon>Batrachia</taxon>
        <taxon>Anura</taxon>
        <taxon>Pelobatoidea</taxon>
        <taxon>Megophryidae</taxon>
        <taxon>Leptobrachium</taxon>
    </lineage>
</organism>
<dbReference type="OrthoDB" id="10024479at2759"/>
<sequence length="475" mass="55128">MIRTKQQEKIIKLDKLLDGIEIANKKDTEAYTSGHLNHNHMYKPPLLTKKAFWTTATKPNHLLLSQLSPLTHGKEKDKKKMRDTPTNIALRTRMTQNHKAESKSTFLPSITNKSKILNNSFSGSTFGYQVHGSSKDNGEFQESTVHQDELGHPCIKSFNLEYGADMVVSSQYPIHESELLPSYLTGATKTDQFNMFLEFNRNFLKIEDGSKNMSTDKYETEIVKKLSDAANFEPSHVARLQIFSETFENICRESTIYGSILHKVKYAYDMYIAYLMDAQCSTQLEMLMSEISSMRKRTVKTQDVQETYQSVCNLQFKALHVLENNDLLRNHLKKEITSVQSKEKLKEPEIHFEAQLAQDKSKFENKINLLDLKRREVLTICNEVRCLEEEIHKNMTHAVNYENTSQYIKEMQAETVKLQSTNEFLHQANKKLDYEIRKALTKQKMPLETQMEIKKILEIYLPSEEQSKDTRLLTQ</sequence>
<accession>A0A8C5MMJ4</accession>
<protein>
    <recommendedName>
        <fullName evidence="2">Translin-associated factor X-interacting protein 1 N-terminal domain-containing protein</fullName>
    </recommendedName>
</protein>
<evidence type="ECO:0000259" key="2">
    <source>
        <dbReference type="Pfam" id="PF15739"/>
    </source>
</evidence>
<dbReference type="PANTHER" id="PTHR34916">
    <property type="entry name" value="GI:13385330"/>
    <property type="match status" value="1"/>
</dbReference>
<proteinExistence type="predicted"/>
<dbReference type="Proteomes" id="UP000694569">
    <property type="component" value="Unplaced"/>
</dbReference>
<dbReference type="GeneTree" id="ENSGT00390000009877"/>
<evidence type="ECO:0000313" key="4">
    <source>
        <dbReference type="Proteomes" id="UP000694569"/>
    </source>
</evidence>
<reference evidence="3" key="2">
    <citation type="submission" date="2025-09" db="UniProtKB">
        <authorList>
            <consortium name="Ensembl"/>
        </authorList>
    </citation>
    <scope>IDENTIFICATION</scope>
</reference>
<feature type="domain" description="Translin-associated factor X-interacting protein 1 N-terminal" evidence="2">
    <location>
        <begin position="226"/>
        <end position="329"/>
    </location>
</feature>
<dbReference type="PANTHER" id="PTHR34916:SF1">
    <property type="entry name" value="GI:13385330"/>
    <property type="match status" value="1"/>
</dbReference>
<name>A0A8C5MMJ4_9ANUR</name>
<dbReference type="InterPro" id="IPR032755">
    <property type="entry name" value="TSNAXIP1_N"/>
</dbReference>
<reference evidence="3" key="1">
    <citation type="submission" date="2025-08" db="UniProtKB">
        <authorList>
            <consortium name="Ensembl"/>
        </authorList>
    </citation>
    <scope>IDENTIFICATION</scope>
</reference>
<dbReference type="AlphaFoldDB" id="A0A8C5MMJ4"/>
<evidence type="ECO:0000256" key="1">
    <source>
        <dbReference type="ARBA" id="ARBA00023054"/>
    </source>
</evidence>
<keyword evidence="1" id="KW-0175">Coiled coil</keyword>
<evidence type="ECO:0000313" key="3">
    <source>
        <dbReference type="Ensembl" id="ENSLLEP00000014171.1"/>
    </source>
</evidence>
<dbReference type="Pfam" id="PF15739">
    <property type="entry name" value="TSNAXIP1_N"/>
    <property type="match status" value="1"/>
</dbReference>